<feature type="compositionally biased region" description="Basic and acidic residues" evidence="1">
    <location>
        <begin position="150"/>
        <end position="162"/>
    </location>
</feature>
<evidence type="ECO:0000256" key="1">
    <source>
        <dbReference type="SAM" id="MobiDB-lite"/>
    </source>
</evidence>
<name>A0A1I0A882_9BACT</name>
<dbReference type="AlphaFoldDB" id="A0A1I0A882"/>
<reference evidence="3" key="1">
    <citation type="submission" date="2016-10" db="EMBL/GenBank/DDBJ databases">
        <authorList>
            <person name="Varghese N."/>
            <person name="Submissions S."/>
        </authorList>
    </citation>
    <scope>NUCLEOTIDE SEQUENCE [LARGE SCALE GENOMIC DNA]</scope>
    <source>
        <strain evidence="3">DSM 16858</strain>
    </source>
</reference>
<feature type="compositionally biased region" description="Pro residues" evidence="1">
    <location>
        <begin position="118"/>
        <end position="127"/>
    </location>
</feature>
<accession>A0A1I0A882</accession>
<evidence type="ECO:0000313" key="2">
    <source>
        <dbReference type="EMBL" id="SES90374.1"/>
    </source>
</evidence>
<dbReference type="EMBL" id="FOIJ01000001">
    <property type="protein sequence ID" value="SES90374.1"/>
    <property type="molecule type" value="Genomic_DNA"/>
</dbReference>
<feature type="region of interest" description="Disordered" evidence="1">
    <location>
        <begin position="105"/>
        <end position="166"/>
    </location>
</feature>
<protein>
    <submittedName>
        <fullName evidence="2">Uncharacterized protein</fullName>
    </submittedName>
</protein>
<evidence type="ECO:0000313" key="3">
    <source>
        <dbReference type="Proteomes" id="UP000199181"/>
    </source>
</evidence>
<sequence length="406" mass="44630">MTSMWNRRRQPDDVPTPVAVAVSDFCRRAKSAATPTEVREALALLADEDDFRIRALTDAEPERSPLGPFAVVDILRGTSAELASQRQGCGYYEVVRELARVREEKAPPAPAPTGLTFAPPPAPPPAVPEALSEGGAAKAGKAARPSAESLQERIAPRKRESAPEAMPFDAQEPVSFKRALPKPRGRFTQVAAPKSSYQTLLHAEGKDILESAMEQNEHRFALIHALSEQYNGARGELTQTDVETALQRHGLMDRLTARERQGLLSAYTEQRGAAGRVAWSLGLSPSELQRLIGSLQLQAEVDGVRERFQREVLASRHLTQRLDMLGRDKYLADLGIKKRFTDMLRKDLEELARNEVPDAGDMAGLCLAIARKHGAPQELVLRALDRLGLSEGLRKQLQAQSNYSSP</sequence>
<proteinExistence type="predicted"/>
<keyword evidence="3" id="KW-1185">Reference proteome</keyword>
<feature type="compositionally biased region" description="Low complexity" evidence="1">
    <location>
        <begin position="128"/>
        <end position="143"/>
    </location>
</feature>
<organism evidence="2 3">
    <name type="scientific">Stigmatella erecta</name>
    <dbReference type="NCBI Taxonomy" id="83460"/>
    <lineage>
        <taxon>Bacteria</taxon>
        <taxon>Pseudomonadati</taxon>
        <taxon>Myxococcota</taxon>
        <taxon>Myxococcia</taxon>
        <taxon>Myxococcales</taxon>
        <taxon>Cystobacterineae</taxon>
        <taxon>Archangiaceae</taxon>
        <taxon>Stigmatella</taxon>
    </lineage>
</organism>
<gene>
    <name evidence="2" type="ORF">SAMN05443639_101587</name>
</gene>
<dbReference type="Proteomes" id="UP000199181">
    <property type="component" value="Unassembled WGS sequence"/>
</dbReference>